<dbReference type="EMBL" id="RAZT01000013">
    <property type="protein sequence ID" value="RKN28882.1"/>
    <property type="molecule type" value="Genomic_DNA"/>
</dbReference>
<protein>
    <submittedName>
        <fullName evidence="1">Uncharacterized protein</fullName>
    </submittedName>
</protein>
<gene>
    <name evidence="1" type="ORF">D7044_24815</name>
</gene>
<reference evidence="1 2" key="1">
    <citation type="submission" date="2018-09" db="EMBL/GenBank/DDBJ databases">
        <title>Micromonospora sp. nov. MS1-9, isolated from a root of Musa sp.</title>
        <authorList>
            <person name="Kuncharoen N."/>
            <person name="Kudo T."/>
            <person name="Ohkuma M."/>
            <person name="Yuki M."/>
            <person name="Tanasupawat S."/>
        </authorList>
    </citation>
    <scope>NUCLEOTIDE SEQUENCE [LARGE SCALE GENOMIC DNA]</scope>
    <source>
        <strain evidence="1 2">MS1-9</strain>
    </source>
</reference>
<evidence type="ECO:0000313" key="2">
    <source>
        <dbReference type="Proteomes" id="UP000275865"/>
    </source>
</evidence>
<proteinExistence type="predicted"/>
<dbReference type="AlphaFoldDB" id="A0A3A9XVN0"/>
<dbReference type="Proteomes" id="UP000275865">
    <property type="component" value="Unassembled WGS sequence"/>
</dbReference>
<comment type="caution">
    <text evidence="1">The sequence shown here is derived from an EMBL/GenBank/DDBJ whole genome shotgun (WGS) entry which is preliminary data.</text>
</comment>
<accession>A0A3A9XVN0</accession>
<organism evidence="1 2">
    <name type="scientific">Micromonospora musae</name>
    <dbReference type="NCBI Taxonomy" id="1894970"/>
    <lineage>
        <taxon>Bacteria</taxon>
        <taxon>Bacillati</taxon>
        <taxon>Actinomycetota</taxon>
        <taxon>Actinomycetes</taxon>
        <taxon>Micromonosporales</taxon>
        <taxon>Micromonosporaceae</taxon>
        <taxon>Micromonospora</taxon>
    </lineage>
</organism>
<name>A0A3A9XVN0_9ACTN</name>
<evidence type="ECO:0000313" key="1">
    <source>
        <dbReference type="EMBL" id="RKN28882.1"/>
    </source>
</evidence>
<sequence length="64" mass="6807">MGVRRGRPVVLVQGRPPAPSETTTTITMMIAMTATAIATQIPFLAPEDAMDAHLPHRGYPPVPA</sequence>